<evidence type="ECO:0000259" key="4">
    <source>
        <dbReference type="PROSITE" id="PS50304"/>
    </source>
</evidence>
<evidence type="ECO:0000256" key="1">
    <source>
        <dbReference type="ARBA" id="ARBA00022782"/>
    </source>
</evidence>
<feature type="domain" description="Tudor" evidence="4">
    <location>
        <begin position="29"/>
        <end position="88"/>
    </location>
</feature>
<accession>A0A5A9N254</accession>
<protein>
    <submittedName>
        <fullName evidence="5">Serine/threonine-protein kinase 31</fullName>
    </submittedName>
</protein>
<feature type="region of interest" description="Disordered" evidence="2">
    <location>
        <begin position="370"/>
        <end position="392"/>
    </location>
</feature>
<reference evidence="5 6" key="1">
    <citation type="journal article" date="2019" name="Mol. Ecol. Resour.">
        <title>Chromosome-level genome assembly of Triplophysa tibetana, a fish adapted to the harsh high-altitude environment of the Tibetan Plateau.</title>
        <authorList>
            <person name="Yang X."/>
            <person name="Liu H."/>
            <person name="Ma Z."/>
            <person name="Zou Y."/>
            <person name="Zou M."/>
            <person name="Mao Y."/>
            <person name="Li X."/>
            <person name="Wang H."/>
            <person name="Chen T."/>
            <person name="Wang W."/>
            <person name="Yang R."/>
        </authorList>
    </citation>
    <scope>NUCLEOTIDE SEQUENCE [LARGE SCALE GENOMIC DNA]</scope>
    <source>
        <strain evidence="5">TTIB1903HZAU</strain>
        <tissue evidence="5">Muscle</tissue>
    </source>
</reference>
<dbReference type="Proteomes" id="UP000324632">
    <property type="component" value="Chromosome 24"/>
</dbReference>
<dbReference type="EMBL" id="SOYY01000024">
    <property type="protein sequence ID" value="KAA0703026.1"/>
    <property type="molecule type" value="Genomic_DNA"/>
</dbReference>
<dbReference type="FunFam" id="2.30.30.140:FF:000018">
    <property type="entry name" value="Serine/threonine-protein kinase 31"/>
    <property type="match status" value="1"/>
</dbReference>
<sequence length="988" mass="112083">MSARLRYISWPLNGSITVELVVVTHIVDAITFWAQVYGARYSEDRCWYRCTVQQQSDDKFFISYIDYGNEEILSRSDLVELPEDLQAPGLAKKYKFWGFHVSSEEETPLYSQGKSFLHNIIHGKKLRVHKRSVCFDGTILVQAFQGNLDIGEELLKFKFAKLSLPGNRDSISPVKEHTGLWPASSPQRELGTLGSSPGCMPKLRPIFSDQKPQIMKEQKTIIALQPVARLNIEQEYNKEVKPSKADAQQNTQETNNRLNDTNSELQYTKRMREVFKEKEMEILKLKEEEKALQQHSVLLGQQLEEARLELKVLALKGSYVEKTEHNNPSTFADRITQLAKKRTGSEEDEREGVGLRLGKGPQARIQTLVPREAPGPYGGALTTQPSARDSNSCSRAEDHILEAITIIMNYRVSMPLNSQKLEILWENYNQTLEKLKACQTMGEMECLVNRRNEARAVLSVSVDDFLQEVDELPVNARLERLTEVGTSLNALFGSVLPEGQVDDHSFEKFFEWRRVKHQKTKDVQKATDEALMALSNWAARLSKCFCLLEKTSVTGEDVAEGVCEILMNAEAAVCEELNTPLSEQKSQEMKIAFNAFHKAMQDIRKEQILLEDIRQKYELNTKFKQEVLQWQNGPPTLDELFAVKKHIRSLRSQLRWKLVELSCLEETEDLDLPEILKKKEEITETRKALFREISHEKREYFMLCDLVNKGFPELPMIYPDADINSYKSSAGLLLKSLDRDMFDAEPMRELSGRRPLLSTDFQGQKVVLKCYTVDEESEEKMLKQAAQYHTAQQQNPSKAVPLIALFCGKSDPLAYVMVPHYSNASLRTIQKFSPLSSSEIKRVMRGVALGLQGLHSVSVTHGSLHPNNVFVLGREKAIVGDYDFTKTPEQRATDSGMVAGSISLVAPELRKGHPPSPATDMYAFGGILLWLHVPDFSATLESENQNVQFTGLHLDDDLQILLPKLLISSERLSAPETLKDAYLTSADF</sequence>
<feature type="region of interest" description="Disordered" evidence="2">
    <location>
        <begin position="176"/>
        <end position="195"/>
    </location>
</feature>
<feature type="region of interest" description="Disordered" evidence="2">
    <location>
        <begin position="238"/>
        <end position="260"/>
    </location>
</feature>
<dbReference type="SUPFAM" id="SSF63748">
    <property type="entry name" value="Tudor/PWWP/MBT"/>
    <property type="match status" value="1"/>
</dbReference>
<dbReference type="SMART" id="SM00333">
    <property type="entry name" value="TUDOR"/>
    <property type="match status" value="1"/>
</dbReference>
<dbReference type="GO" id="GO:0004672">
    <property type="term" value="F:protein kinase activity"/>
    <property type="evidence" value="ECO:0007669"/>
    <property type="project" value="InterPro"/>
</dbReference>
<name>A0A5A9N254_9TELE</name>
<dbReference type="Gene3D" id="1.10.510.10">
    <property type="entry name" value="Transferase(Phosphotransferase) domain 1"/>
    <property type="match status" value="1"/>
</dbReference>
<comment type="caution">
    <text evidence="5">The sequence shown here is derived from an EMBL/GenBank/DDBJ whole genome shotgun (WGS) entry which is preliminary data.</text>
</comment>
<keyword evidence="5" id="KW-0418">Kinase</keyword>
<feature type="domain" description="Protein kinase" evidence="3">
    <location>
        <begin position="731"/>
        <end position="983"/>
    </location>
</feature>
<dbReference type="PANTHER" id="PTHR48008">
    <property type="entry name" value="LEUCINE-RICH REPEAT RECEPTOR-LIKE PROTEIN KINASE IMK3-RELATED"/>
    <property type="match status" value="1"/>
</dbReference>
<evidence type="ECO:0000259" key="3">
    <source>
        <dbReference type="PROSITE" id="PS50011"/>
    </source>
</evidence>
<dbReference type="Gene3D" id="2.30.30.140">
    <property type="match status" value="1"/>
</dbReference>
<dbReference type="InterPro" id="IPR052451">
    <property type="entry name" value="Ser/Thr_kinase-like"/>
</dbReference>
<dbReference type="PROSITE" id="PS50304">
    <property type="entry name" value="TUDOR"/>
    <property type="match status" value="1"/>
</dbReference>
<keyword evidence="1" id="KW-0221">Differentiation</keyword>
<dbReference type="AlphaFoldDB" id="A0A5A9N254"/>
<dbReference type="PANTHER" id="PTHR48008:SF6">
    <property type="entry name" value="LEUCINE-RICH REPEAT RECEPTOR-LIKE PROTEIN KINASE IMK3-RELATED"/>
    <property type="match status" value="1"/>
</dbReference>
<organism evidence="5 6">
    <name type="scientific">Triplophysa tibetana</name>
    <dbReference type="NCBI Taxonomy" id="1572043"/>
    <lineage>
        <taxon>Eukaryota</taxon>
        <taxon>Metazoa</taxon>
        <taxon>Chordata</taxon>
        <taxon>Craniata</taxon>
        <taxon>Vertebrata</taxon>
        <taxon>Euteleostomi</taxon>
        <taxon>Actinopterygii</taxon>
        <taxon>Neopterygii</taxon>
        <taxon>Teleostei</taxon>
        <taxon>Ostariophysi</taxon>
        <taxon>Cypriniformes</taxon>
        <taxon>Nemacheilidae</taxon>
        <taxon>Triplophysa</taxon>
    </lineage>
</organism>
<proteinExistence type="predicted"/>
<feature type="compositionally biased region" description="Polar residues" evidence="2">
    <location>
        <begin position="381"/>
        <end position="392"/>
    </location>
</feature>
<keyword evidence="6" id="KW-1185">Reference proteome</keyword>
<gene>
    <name evidence="5" type="ORF">E1301_Tti010866</name>
</gene>
<evidence type="ECO:0000256" key="2">
    <source>
        <dbReference type="SAM" id="MobiDB-lite"/>
    </source>
</evidence>
<evidence type="ECO:0000313" key="5">
    <source>
        <dbReference type="EMBL" id="KAA0703026.1"/>
    </source>
</evidence>
<dbReference type="SMART" id="SM00220">
    <property type="entry name" value="S_TKc"/>
    <property type="match status" value="1"/>
</dbReference>
<evidence type="ECO:0000313" key="6">
    <source>
        <dbReference type="Proteomes" id="UP000324632"/>
    </source>
</evidence>
<dbReference type="InterPro" id="IPR000719">
    <property type="entry name" value="Prot_kinase_dom"/>
</dbReference>
<dbReference type="Pfam" id="PF00567">
    <property type="entry name" value="TUDOR"/>
    <property type="match status" value="1"/>
</dbReference>
<feature type="compositionally biased region" description="Polar residues" evidence="2">
    <location>
        <begin position="246"/>
        <end position="260"/>
    </location>
</feature>
<dbReference type="InterPro" id="IPR011009">
    <property type="entry name" value="Kinase-like_dom_sf"/>
</dbReference>
<dbReference type="GO" id="GO:0030719">
    <property type="term" value="P:P granule organization"/>
    <property type="evidence" value="ECO:0007669"/>
    <property type="project" value="UniProtKB-ARBA"/>
</dbReference>
<keyword evidence="5" id="KW-0808">Transferase</keyword>
<dbReference type="GO" id="GO:0005524">
    <property type="term" value="F:ATP binding"/>
    <property type="evidence" value="ECO:0007669"/>
    <property type="project" value="InterPro"/>
</dbReference>
<dbReference type="SUPFAM" id="SSF56112">
    <property type="entry name" value="Protein kinase-like (PK-like)"/>
    <property type="match status" value="1"/>
</dbReference>
<dbReference type="InterPro" id="IPR002999">
    <property type="entry name" value="Tudor"/>
</dbReference>
<dbReference type="PROSITE" id="PS50011">
    <property type="entry name" value="PROTEIN_KINASE_DOM"/>
    <property type="match status" value="1"/>
</dbReference>
<dbReference type="Pfam" id="PF00069">
    <property type="entry name" value="Pkinase"/>
    <property type="match status" value="1"/>
</dbReference>